<dbReference type="Pfam" id="PF07686">
    <property type="entry name" value="V-set"/>
    <property type="match status" value="1"/>
</dbReference>
<dbReference type="PROSITE" id="PS50835">
    <property type="entry name" value="IG_LIKE"/>
    <property type="match status" value="3"/>
</dbReference>
<dbReference type="InterPro" id="IPR007110">
    <property type="entry name" value="Ig-like_dom"/>
</dbReference>
<evidence type="ECO:0000313" key="4">
    <source>
        <dbReference type="Ensembl" id="ENSTRUP00000023326.3"/>
    </source>
</evidence>
<dbReference type="InterPro" id="IPR003597">
    <property type="entry name" value="Ig_C1-set"/>
</dbReference>
<feature type="domain" description="Ig-like" evidence="3">
    <location>
        <begin position="128"/>
        <end position="167"/>
    </location>
</feature>
<dbReference type="HOGENOM" id="CLU_045493_0_0_1"/>
<sequence>RIVNLTDPPKLRFDSFVVCTRPVPNANATLPCNVTGPSDLSLLSISWMRNGSAVALFRNTTSTINEGYSWNISDFVNGDFSLTVLRASLNLQGLYECKVDYNSTILHSSNVTLSILGMCWPFSPSAFPTVSVPQQWVVLERENQLKCHAEGFYPPPVSFSWTRNGKEIQPPYTTAGHPAPDGQSLVRTHTYAFLFSDPASVRLSVLPSSSNNIPLTLTCDVESFYPEDVSVTFLQNGTVLPIPPATEQNSGGTYTTRRYYTLSSSQREQGGLVQCVVNQPGVEHPVSSSANLDTLDPKGKILGQNNQHW</sequence>
<reference evidence="4" key="3">
    <citation type="submission" date="2025-09" db="UniProtKB">
        <authorList>
            <consortium name="Ensembl"/>
        </authorList>
    </citation>
    <scope>IDENTIFICATION</scope>
</reference>
<accession>H2TF82</accession>
<dbReference type="InterPro" id="IPR050380">
    <property type="entry name" value="Immune_Resp_Modulators"/>
</dbReference>
<organism evidence="4 5">
    <name type="scientific">Takifugu rubripes</name>
    <name type="common">Japanese pufferfish</name>
    <name type="synonym">Fugu rubripes</name>
    <dbReference type="NCBI Taxonomy" id="31033"/>
    <lineage>
        <taxon>Eukaryota</taxon>
        <taxon>Metazoa</taxon>
        <taxon>Chordata</taxon>
        <taxon>Craniata</taxon>
        <taxon>Vertebrata</taxon>
        <taxon>Euteleostomi</taxon>
        <taxon>Actinopterygii</taxon>
        <taxon>Neopterygii</taxon>
        <taxon>Teleostei</taxon>
        <taxon>Neoteleostei</taxon>
        <taxon>Acanthomorphata</taxon>
        <taxon>Eupercaria</taxon>
        <taxon>Tetraodontiformes</taxon>
        <taxon>Tetradontoidea</taxon>
        <taxon>Tetraodontidae</taxon>
        <taxon>Takifugu</taxon>
    </lineage>
</organism>
<dbReference type="AlphaFoldDB" id="H2TF82"/>
<dbReference type="GeneTree" id="ENSGT00940000167101"/>
<dbReference type="SUPFAM" id="SSF48726">
    <property type="entry name" value="Immunoglobulin"/>
    <property type="match status" value="3"/>
</dbReference>
<dbReference type="InParanoid" id="H2TF82"/>
<dbReference type="SMART" id="SM00409">
    <property type="entry name" value="IG"/>
    <property type="match status" value="2"/>
</dbReference>
<feature type="domain" description="Ig-like" evidence="3">
    <location>
        <begin position="9"/>
        <end position="114"/>
    </location>
</feature>
<evidence type="ECO:0000256" key="1">
    <source>
        <dbReference type="ARBA" id="ARBA00023319"/>
    </source>
</evidence>
<dbReference type="CDD" id="cd00096">
    <property type="entry name" value="Ig"/>
    <property type="match status" value="1"/>
</dbReference>
<dbReference type="Proteomes" id="UP000005226">
    <property type="component" value="Chromosome 1"/>
</dbReference>
<keyword evidence="5" id="KW-1185">Reference proteome</keyword>
<feature type="domain" description="Ig-like" evidence="3">
    <location>
        <begin position="198"/>
        <end position="293"/>
    </location>
</feature>
<evidence type="ECO:0000259" key="3">
    <source>
        <dbReference type="PROSITE" id="PS50835"/>
    </source>
</evidence>
<evidence type="ECO:0000256" key="2">
    <source>
        <dbReference type="SAM" id="MobiDB-lite"/>
    </source>
</evidence>
<dbReference type="InterPro" id="IPR003599">
    <property type="entry name" value="Ig_sub"/>
</dbReference>
<evidence type="ECO:0000313" key="5">
    <source>
        <dbReference type="Proteomes" id="UP000005226"/>
    </source>
</evidence>
<reference evidence="4 5" key="1">
    <citation type="journal article" date="2011" name="Genome Biol. Evol.">
        <title>Integration of the genetic map and genome assembly of fugu facilitates insights into distinct features of genome evolution in teleosts and mammals.</title>
        <authorList>
            <person name="Kai W."/>
            <person name="Kikuchi K."/>
            <person name="Tohari S."/>
            <person name="Chew A.K."/>
            <person name="Tay A."/>
            <person name="Fujiwara A."/>
            <person name="Hosoya S."/>
            <person name="Suetake H."/>
            <person name="Naruse K."/>
            <person name="Brenner S."/>
            <person name="Suzuki Y."/>
            <person name="Venkatesh B."/>
        </authorList>
    </citation>
    <scope>NUCLEOTIDE SEQUENCE [LARGE SCALE GENOMIC DNA]</scope>
</reference>
<dbReference type="InterPro" id="IPR013783">
    <property type="entry name" value="Ig-like_fold"/>
</dbReference>
<dbReference type="SMART" id="SM00407">
    <property type="entry name" value="IGc1"/>
    <property type="match status" value="2"/>
</dbReference>
<dbReference type="Pfam" id="PF07654">
    <property type="entry name" value="C1-set"/>
    <property type="match status" value="2"/>
</dbReference>
<reference evidence="4" key="2">
    <citation type="submission" date="2025-08" db="UniProtKB">
        <authorList>
            <consortium name="Ensembl"/>
        </authorList>
    </citation>
    <scope>IDENTIFICATION</scope>
</reference>
<protein>
    <recommendedName>
        <fullName evidence="3">Ig-like domain-containing protein</fullName>
    </recommendedName>
</protein>
<keyword evidence="1" id="KW-0393">Immunoglobulin domain</keyword>
<dbReference type="eggNOG" id="KOG3515">
    <property type="taxonomic scope" value="Eukaryota"/>
</dbReference>
<dbReference type="Gene3D" id="2.60.40.10">
    <property type="entry name" value="Immunoglobulins"/>
    <property type="match status" value="3"/>
</dbReference>
<dbReference type="PANTHER" id="PTHR23411">
    <property type="entry name" value="TAPASIN"/>
    <property type="match status" value="1"/>
</dbReference>
<feature type="region of interest" description="Disordered" evidence="2">
    <location>
        <begin position="287"/>
        <end position="309"/>
    </location>
</feature>
<dbReference type="Ensembl" id="ENSTRUT00000023423.3">
    <property type="protein sequence ID" value="ENSTRUP00000023326.3"/>
    <property type="gene ID" value="ENSTRUG00000009277.3"/>
</dbReference>
<proteinExistence type="predicted"/>
<dbReference type="CDD" id="cd00098">
    <property type="entry name" value="IgC1"/>
    <property type="match status" value="1"/>
</dbReference>
<dbReference type="InterPro" id="IPR036179">
    <property type="entry name" value="Ig-like_dom_sf"/>
</dbReference>
<dbReference type="InterPro" id="IPR013106">
    <property type="entry name" value="Ig_V-set"/>
</dbReference>
<dbReference type="STRING" id="31033.ENSTRUP00000023326"/>
<name>H2TF82_TAKRU</name>
<dbReference type="OMA" id="MNISHEP"/>